<name>A0A0A8Y3Z3_ARUDO</name>
<reference evidence="1" key="1">
    <citation type="submission" date="2014-09" db="EMBL/GenBank/DDBJ databases">
        <authorList>
            <person name="Magalhaes I.L.F."/>
            <person name="Oliveira U."/>
            <person name="Santos F.R."/>
            <person name="Vidigal T.H.D.A."/>
            <person name="Brescovit A.D."/>
            <person name="Santos A.J."/>
        </authorList>
    </citation>
    <scope>NUCLEOTIDE SEQUENCE</scope>
    <source>
        <tissue evidence="1">Shoot tissue taken approximately 20 cm above the soil surface</tissue>
    </source>
</reference>
<evidence type="ECO:0000313" key="1">
    <source>
        <dbReference type="EMBL" id="JAD21076.1"/>
    </source>
</evidence>
<dbReference type="AlphaFoldDB" id="A0A0A8Y3Z3"/>
<dbReference type="EMBL" id="GBRH01276819">
    <property type="protein sequence ID" value="JAD21076.1"/>
    <property type="molecule type" value="Transcribed_RNA"/>
</dbReference>
<sequence>MEKKMFAAGISEELRQVYRPRKLHVKV</sequence>
<accession>A0A0A8Y3Z3</accession>
<proteinExistence type="predicted"/>
<protein>
    <submittedName>
        <fullName evidence="1">Uncharacterized protein</fullName>
    </submittedName>
</protein>
<organism evidence="1">
    <name type="scientific">Arundo donax</name>
    <name type="common">Giant reed</name>
    <name type="synonym">Donax arundinaceus</name>
    <dbReference type="NCBI Taxonomy" id="35708"/>
    <lineage>
        <taxon>Eukaryota</taxon>
        <taxon>Viridiplantae</taxon>
        <taxon>Streptophyta</taxon>
        <taxon>Embryophyta</taxon>
        <taxon>Tracheophyta</taxon>
        <taxon>Spermatophyta</taxon>
        <taxon>Magnoliopsida</taxon>
        <taxon>Liliopsida</taxon>
        <taxon>Poales</taxon>
        <taxon>Poaceae</taxon>
        <taxon>PACMAD clade</taxon>
        <taxon>Arundinoideae</taxon>
        <taxon>Arundineae</taxon>
        <taxon>Arundo</taxon>
    </lineage>
</organism>
<reference evidence="1" key="2">
    <citation type="journal article" date="2015" name="Data Brief">
        <title>Shoot transcriptome of the giant reed, Arundo donax.</title>
        <authorList>
            <person name="Barrero R.A."/>
            <person name="Guerrero F.D."/>
            <person name="Moolhuijzen P."/>
            <person name="Goolsby J.A."/>
            <person name="Tidwell J."/>
            <person name="Bellgard S.E."/>
            <person name="Bellgard M.I."/>
        </authorList>
    </citation>
    <scope>NUCLEOTIDE SEQUENCE</scope>
    <source>
        <tissue evidence="1">Shoot tissue taken approximately 20 cm above the soil surface</tissue>
    </source>
</reference>